<evidence type="ECO:0000313" key="1">
    <source>
        <dbReference type="EMBL" id="KAK8757138.1"/>
    </source>
</evidence>
<comment type="caution">
    <text evidence="1">The sequence shown here is derived from an EMBL/GenBank/DDBJ whole genome shotgun (WGS) entry which is preliminary data.</text>
</comment>
<dbReference type="EMBL" id="JARKHS020035539">
    <property type="protein sequence ID" value="KAK8757138.1"/>
    <property type="molecule type" value="Genomic_DNA"/>
</dbReference>
<accession>A0AAQ4D3U8</accession>
<protein>
    <submittedName>
        <fullName evidence="1">Uncharacterized protein</fullName>
    </submittedName>
</protein>
<dbReference type="Proteomes" id="UP001321473">
    <property type="component" value="Unassembled WGS sequence"/>
</dbReference>
<keyword evidence="2" id="KW-1185">Reference proteome</keyword>
<gene>
    <name evidence="1" type="ORF">V5799_000159</name>
</gene>
<evidence type="ECO:0000313" key="2">
    <source>
        <dbReference type="Proteomes" id="UP001321473"/>
    </source>
</evidence>
<organism evidence="1 2">
    <name type="scientific">Amblyomma americanum</name>
    <name type="common">Lone star tick</name>
    <dbReference type="NCBI Taxonomy" id="6943"/>
    <lineage>
        <taxon>Eukaryota</taxon>
        <taxon>Metazoa</taxon>
        <taxon>Ecdysozoa</taxon>
        <taxon>Arthropoda</taxon>
        <taxon>Chelicerata</taxon>
        <taxon>Arachnida</taxon>
        <taxon>Acari</taxon>
        <taxon>Parasitiformes</taxon>
        <taxon>Ixodida</taxon>
        <taxon>Ixodoidea</taxon>
        <taxon>Ixodidae</taxon>
        <taxon>Amblyomminae</taxon>
        <taxon>Amblyomma</taxon>
    </lineage>
</organism>
<proteinExistence type="predicted"/>
<reference evidence="1 2" key="1">
    <citation type="journal article" date="2023" name="Arcadia Sci">
        <title>De novo assembly of a long-read Amblyomma americanum tick genome.</title>
        <authorList>
            <person name="Chou S."/>
            <person name="Poskanzer K.E."/>
            <person name="Rollins M."/>
            <person name="Thuy-Boun P.S."/>
        </authorList>
    </citation>
    <scope>NUCLEOTIDE SEQUENCE [LARGE SCALE GENOMIC DNA]</scope>
    <source>
        <strain evidence="1">F_SG_1</strain>
        <tissue evidence="1">Salivary glands</tissue>
    </source>
</reference>
<dbReference type="AlphaFoldDB" id="A0AAQ4D3U8"/>
<name>A0AAQ4D3U8_AMBAM</name>
<sequence>MTSKSRSFVKTAVFSCILQSPVHGCLVSNATHFVFCHCRNEATMCTLDPMPKSTPIPSSRRHCTFCSDAQGSQLWRRHQRRRRPAMS</sequence>